<evidence type="ECO:0000313" key="4">
    <source>
        <dbReference type="Proteomes" id="UP001523262"/>
    </source>
</evidence>
<gene>
    <name evidence="3" type="ORF">NDK43_20300</name>
</gene>
<evidence type="ECO:0000313" key="3">
    <source>
        <dbReference type="EMBL" id="MCM2534260.1"/>
    </source>
</evidence>
<proteinExistence type="predicted"/>
<dbReference type="Gene3D" id="3.40.47.10">
    <property type="match status" value="1"/>
</dbReference>
<dbReference type="PANTHER" id="PTHR42870">
    <property type="entry name" value="ACETYL-COA C-ACETYLTRANSFERASE"/>
    <property type="match status" value="1"/>
</dbReference>
<name>A0ABT0WDX8_9BACI</name>
<comment type="caution">
    <text evidence="3">The sequence shown here is derived from an EMBL/GenBank/DDBJ whole genome shotgun (WGS) entry which is preliminary data.</text>
</comment>
<feature type="domain" description="Thiolase N-terminal" evidence="2">
    <location>
        <begin position="7"/>
        <end position="228"/>
    </location>
</feature>
<dbReference type="InterPro" id="IPR020616">
    <property type="entry name" value="Thiolase_N"/>
</dbReference>
<dbReference type="CDD" id="cd00829">
    <property type="entry name" value="SCP-x_thiolase"/>
    <property type="match status" value="1"/>
</dbReference>
<dbReference type="EMBL" id="JAMQCR010000002">
    <property type="protein sequence ID" value="MCM2534260.1"/>
    <property type="molecule type" value="Genomic_DNA"/>
</dbReference>
<dbReference type="Pfam" id="PF00108">
    <property type="entry name" value="Thiolase_N"/>
    <property type="match status" value="1"/>
</dbReference>
<dbReference type="InterPro" id="IPR020615">
    <property type="entry name" value="Thiolase_acyl_enz_int_AS"/>
</dbReference>
<evidence type="ECO:0000256" key="1">
    <source>
        <dbReference type="ARBA" id="ARBA00022679"/>
    </source>
</evidence>
<keyword evidence="4" id="KW-1185">Reference proteome</keyword>
<reference evidence="3 4" key="1">
    <citation type="submission" date="2022-06" db="EMBL/GenBank/DDBJ databases">
        <authorList>
            <person name="Jeon C.O."/>
        </authorList>
    </citation>
    <scope>NUCLEOTIDE SEQUENCE [LARGE SCALE GENOMIC DNA]</scope>
    <source>
        <strain evidence="3 4">KCTC 13943</strain>
    </source>
</reference>
<organism evidence="3 4">
    <name type="scientific">Neobacillus pocheonensis</name>
    <dbReference type="NCBI Taxonomy" id="363869"/>
    <lineage>
        <taxon>Bacteria</taxon>
        <taxon>Bacillati</taxon>
        <taxon>Bacillota</taxon>
        <taxon>Bacilli</taxon>
        <taxon>Bacillales</taxon>
        <taxon>Bacillaceae</taxon>
        <taxon>Neobacillus</taxon>
    </lineage>
</organism>
<evidence type="ECO:0000259" key="2">
    <source>
        <dbReference type="Pfam" id="PF00108"/>
    </source>
</evidence>
<dbReference type="Proteomes" id="UP001523262">
    <property type="component" value="Unassembled WGS sequence"/>
</dbReference>
<sequence length="260" mass="28188">MGKKAKVIGVNMIPFTKPGMNEPYEVMAAKAVKGALEDAGIDFSEIQQAYGSYIYGDSTCAQRALYNVGMTGIPVININNNCSSGSTALYLARQAVESGAVECALAFGFEEMQPGALKSHWDDRTPATGWLQDRLKELWPEVPEAPNAIRLFGSAGKEYLEKYGVNPDIFARVAVKTRNHAIQNPYSLFSKPLSVDEVMSSPTLLPSLTRLMACPPTCGAAAAIVCSEEFANKHGISNPVRLLHKRLQQIQTSVMITSSI</sequence>
<accession>A0ABT0WDX8</accession>
<dbReference type="InterPro" id="IPR016039">
    <property type="entry name" value="Thiolase-like"/>
</dbReference>
<dbReference type="PROSITE" id="PS00098">
    <property type="entry name" value="THIOLASE_1"/>
    <property type="match status" value="1"/>
</dbReference>
<keyword evidence="1" id="KW-0808">Transferase</keyword>
<dbReference type="SUPFAM" id="SSF53901">
    <property type="entry name" value="Thiolase-like"/>
    <property type="match status" value="1"/>
</dbReference>
<protein>
    <recommendedName>
        <fullName evidence="2">Thiolase N-terminal domain-containing protein</fullName>
    </recommendedName>
</protein>
<dbReference type="PANTHER" id="PTHR42870:SF1">
    <property type="entry name" value="NON-SPECIFIC LIPID-TRANSFER PROTEIN-LIKE 2"/>
    <property type="match status" value="1"/>
</dbReference>